<evidence type="ECO:0000313" key="4">
    <source>
        <dbReference type="EMBL" id="KAK5645215.1"/>
    </source>
</evidence>
<feature type="compositionally biased region" description="Basic residues" evidence="2">
    <location>
        <begin position="64"/>
        <end position="80"/>
    </location>
</feature>
<feature type="coiled-coil region" evidence="1">
    <location>
        <begin position="137"/>
        <end position="164"/>
    </location>
</feature>
<feature type="region of interest" description="Disordered" evidence="2">
    <location>
        <begin position="21"/>
        <end position="88"/>
    </location>
</feature>
<sequence>MAKTKKSVDELKWRKTELQRLRREKLKNNPDAYEREKQKERERYHRRKSQNKIKTIKQLTPRQQRIKKKIWRNSSKRYREKQKEKQRSIDQYINENTPPSTPEPGPSQLQVVVLPSRQSRVGRKIVKKNRAKVHRDNQKLKSHLMKAEAKARKYKNRYFRLKNKIKRNSPMTKVNTLLKGHVVSAEVKKKLLFHEALVSQISTNYSNLPKKKSTQKYFRDVLTGKILKKYKCMGELNFMSYKVKRSRRYNKTTALKNIQALRLRVQDFLEKDINSKLCPGKKDTVTRHKLIKQKRLLNKTLIQLYDDFRKENAIFLSYSTFCKLKPFWIVHPNVNRRDTCLCTVCENGELLIRRLKILNIINENCLDKVCKSMCCPEDMLEKCLSRLCNKCNKKELEITAYNPDDVSFYEKWVSKTVDVNIKGYIKRCKKTIKEQIQCTKRNIVDELNKQIPNLFKHISNRNHQYKAIDYIKKYITDNSAVIHVDFSENFACKYANEIQSMHFGGSRQQLSLHTVVFYYQNKEDGIIVSESLCTVSESLRHDPVAILVHLQPVFDVISLRVPNLSILHFVSDGPSTQYRNCKMFYIIGSRIKNNFQNLRSITWNYTERGHGKGAPDGVGGVIKRIADRLVAMGQDIENIDKFLELIKGMVKNISLIKVSQEQIDNNLSLPSNIQPFKGTLQAHQVTWSQEKPHILQIRRLTCNECTTNKNCDHYHIGEYKIPLQLDPESFHVSNQEDECNLGSPSNIYEDRKINGILFVYSLLL</sequence>
<evidence type="ECO:0000313" key="3">
    <source>
        <dbReference type="EMBL" id="KAK5645101.1"/>
    </source>
</evidence>
<dbReference type="PANTHER" id="PTHR46601:SF2">
    <property type="entry name" value="UBIQUITIN-LIKE PROTEASE FAMILY PROFILE DOMAIN-CONTAINING PROTEIN"/>
    <property type="match status" value="1"/>
</dbReference>
<dbReference type="Proteomes" id="UP001329430">
    <property type="component" value="Chromosome 4"/>
</dbReference>
<comment type="caution">
    <text evidence="4">The sequence shown here is derived from an EMBL/GenBank/DDBJ whole genome shotgun (WGS) entry which is preliminary data.</text>
</comment>
<dbReference type="EMBL" id="JAVRBK010000004">
    <property type="protein sequence ID" value="KAK5645215.1"/>
    <property type="molecule type" value="Genomic_DNA"/>
</dbReference>
<protein>
    <submittedName>
        <fullName evidence="4">Uncharacterized protein</fullName>
    </submittedName>
</protein>
<dbReference type="AlphaFoldDB" id="A0AAN7ZG91"/>
<keyword evidence="5" id="KW-1185">Reference proteome</keyword>
<accession>A0AAN7ZG91</accession>
<dbReference type="EMBL" id="JAVRBK010000004">
    <property type="protein sequence ID" value="KAK5645101.1"/>
    <property type="molecule type" value="Genomic_DNA"/>
</dbReference>
<organism evidence="4 5">
    <name type="scientific">Pyrocoelia pectoralis</name>
    <dbReference type="NCBI Taxonomy" id="417401"/>
    <lineage>
        <taxon>Eukaryota</taxon>
        <taxon>Metazoa</taxon>
        <taxon>Ecdysozoa</taxon>
        <taxon>Arthropoda</taxon>
        <taxon>Hexapoda</taxon>
        <taxon>Insecta</taxon>
        <taxon>Pterygota</taxon>
        <taxon>Neoptera</taxon>
        <taxon>Endopterygota</taxon>
        <taxon>Coleoptera</taxon>
        <taxon>Polyphaga</taxon>
        <taxon>Elateriformia</taxon>
        <taxon>Elateroidea</taxon>
        <taxon>Lampyridae</taxon>
        <taxon>Lampyrinae</taxon>
        <taxon>Pyrocoelia</taxon>
    </lineage>
</organism>
<reference evidence="4" key="1">
    <citation type="submission" date="2023-06" db="EMBL/GenBank/DDBJ databases">
        <authorList>
            <person name="Fu X."/>
            <person name="Zhu X."/>
        </authorList>
    </citation>
    <scope>NUCLEOTIDE SEQUENCE</scope>
    <source>
        <strain evidence="4">XCY_ONT2</strain>
        <tissue evidence="4">Whole body</tissue>
    </source>
</reference>
<gene>
    <name evidence="3" type="ORF">RI129_006401</name>
    <name evidence="4" type="ORF">RI129_006515</name>
</gene>
<evidence type="ECO:0000313" key="5">
    <source>
        <dbReference type="Proteomes" id="UP001329430"/>
    </source>
</evidence>
<keyword evidence="1" id="KW-0175">Coiled coil</keyword>
<proteinExistence type="predicted"/>
<name>A0AAN7ZG91_9COLE</name>
<feature type="compositionally biased region" description="Basic and acidic residues" evidence="2">
    <location>
        <begin position="21"/>
        <end position="43"/>
    </location>
</feature>
<evidence type="ECO:0000256" key="2">
    <source>
        <dbReference type="SAM" id="MobiDB-lite"/>
    </source>
</evidence>
<feature type="compositionally biased region" description="Basic residues" evidence="2">
    <location>
        <begin position="44"/>
        <end position="55"/>
    </location>
</feature>
<reference evidence="4 5" key="2">
    <citation type="journal article" date="2024" name="Insects">
        <title>An Improved Chromosome-Level Genome Assembly of the Firefly Pyrocoelia pectoralis.</title>
        <authorList>
            <person name="Fu X."/>
            <person name="Meyer-Rochow V.B."/>
            <person name="Ballantyne L."/>
            <person name="Zhu X."/>
        </authorList>
    </citation>
    <scope>NUCLEOTIDE SEQUENCE [LARGE SCALE GENOMIC DNA]</scope>
    <source>
        <strain evidence="4">XCY_ONT2</strain>
    </source>
</reference>
<dbReference type="PANTHER" id="PTHR46601">
    <property type="entry name" value="ULP_PROTEASE DOMAIN-CONTAINING PROTEIN"/>
    <property type="match status" value="1"/>
</dbReference>
<evidence type="ECO:0000256" key="1">
    <source>
        <dbReference type="SAM" id="Coils"/>
    </source>
</evidence>